<dbReference type="InterPro" id="IPR018640">
    <property type="entry name" value="DUF2063"/>
</dbReference>
<reference evidence="2" key="1">
    <citation type="submission" date="2009-08" db="EMBL/GenBank/DDBJ databases">
        <authorList>
            <consortium name="US DOE Joint Genome Institute"/>
            <person name="Lucas S."/>
            <person name="Copeland A."/>
            <person name="Lapidus A."/>
            <person name="Glavina del Rio T."/>
            <person name="Dalin E."/>
            <person name="Tice H."/>
            <person name="Bruce D."/>
            <person name="Barry K."/>
            <person name="Pitluck S."/>
            <person name="Lowry S."/>
            <person name="Larimer F."/>
            <person name="Land M."/>
            <person name="Hauser L."/>
            <person name="Kyrpides N."/>
            <person name="Ivanova N."/>
            <person name="McMahon K.D."/>
            <person name="Hugenholtz P."/>
        </authorList>
    </citation>
    <scope>NUCLEOTIDE SEQUENCE</scope>
    <source>
        <strain evidence="2">UW-1</strain>
    </source>
</reference>
<feature type="domain" description="Putative DNA-binding" evidence="1">
    <location>
        <begin position="6"/>
        <end position="97"/>
    </location>
</feature>
<accession>C7RPA5</accession>
<organism evidence="2">
    <name type="scientific">Accumulibacter regalis</name>
    <dbReference type="NCBI Taxonomy" id="522306"/>
    <lineage>
        <taxon>Bacteria</taxon>
        <taxon>Pseudomonadati</taxon>
        <taxon>Pseudomonadota</taxon>
        <taxon>Betaproteobacteria</taxon>
        <taxon>Candidatus Accumulibacter</taxon>
    </lineage>
</organism>
<dbReference type="HOGENOM" id="CLU_086594_1_0_4"/>
<dbReference type="STRING" id="522306.CAP2UW1_4160"/>
<dbReference type="EMBL" id="CP001715">
    <property type="protein sequence ID" value="ACV37402.1"/>
    <property type="molecule type" value="Genomic_DNA"/>
</dbReference>
<dbReference type="KEGG" id="app:CAP2UW1_4160"/>
<proteinExistence type="predicted"/>
<dbReference type="Gene3D" id="1.10.150.690">
    <property type="entry name" value="DUF2063"/>
    <property type="match status" value="1"/>
</dbReference>
<dbReference type="Pfam" id="PF09836">
    <property type="entry name" value="DUF2063"/>
    <property type="match status" value="1"/>
</dbReference>
<dbReference type="OrthoDB" id="343356at2"/>
<dbReference type="AlphaFoldDB" id="C7RPA5"/>
<evidence type="ECO:0000313" key="2">
    <source>
        <dbReference type="EMBL" id="ACV37402.1"/>
    </source>
</evidence>
<evidence type="ECO:0000259" key="1">
    <source>
        <dbReference type="Pfam" id="PF09836"/>
    </source>
</evidence>
<gene>
    <name evidence="2" type="ordered locus">CAP2UW1_4160</name>
</gene>
<dbReference type="InterPro" id="IPR044922">
    <property type="entry name" value="DUF2063_N_sf"/>
</dbReference>
<protein>
    <recommendedName>
        <fullName evidence="1">Putative DNA-binding domain-containing protein</fullName>
    </recommendedName>
</protein>
<name>C7RPA5_ACCRE</name>
<sequence>MSALAELQQRFQQAVLCATTPGELFAAGEPHQLGGGYDLYVQAYRARLAAALRDNFPVLHRALGDDAFATLAQDYIDCHPSPFRSIRWFGHALADFLAGTVERLPHPALVDLARMDWTIRAAFDATEAVPLTLSDLASLRPEDWPALRLQPTPSLRVVNLSWSVEPIWKALNDDADATTEEPQALPHALLIWRPALDCRWRSADAGEAAALTALTQAMSFAEWCLLIAESGDPEPAMTAAGLLRRWVAEELLAKG</sequence>
<dbReference type="eggNOG" id="COG3219">
    <property type="taxonomic scope" value="Bacteria"/>
</dbReference>
<reference evidence="2" key="2">
    <citation type="submission" date="2009-09" db="EMBL/GenBank/DDBJ databases">
        <title>Complete sequence of chromosome of Candidatus Accumulibacter phosphatis clade IIA str. UW-1.</title>
        <authorList>
            <consortium name="US DOE Joint Genome Institute"/>
            <person name="Martin H.G."/>
            <person name="Ivanova N."/>
            <person name="Kunin V."/>
            <person name="Warnecke F."/>
            <person name="Barry K."/>
            <person name="He S."/>
            <person name="Salamov A."/>
            <person name="Szeto E."/>
            <person name="Dalin E."/>
            <person name="Pangilinan J.L."/>
            <person name="Lapidus A."/>
            <person name="Lowry S."/>
            <person name="Kyrpides N.C."/>
            <person name="McMahon K.D."/>
            <person name="Hugenholtz P."/>
        </authorList>
    </citation>
    <scope>NUCLEOTIDE SEQUENCE [LARGE SCALE GENOMIC DNA]</scope>
    <source>
        <strain evidence="2">UW-1</strain>
    </source>
</reference>